<dbReference type="EMBL" id="CP130472">
    <property type="protein sequence ID" value="WLS43207.1"/>
    <property type="molecule type" value="Genomic_DNA"/>
</dbReference>
<dbReference type="KEGG" id="mprn:Q3V37_17450"/>
<evidence type="ECO:0000313" key="2">
    <source>
        <dbReference type="Proteomes" id="UP001235874"/>
    </source>
</evidence>
<dbReference type="RefSeq" id="WP_306270584.1">
    <property type="nucleotide sequence ID" value="NZ_CP130472.1"/>
</dbReference>
<proteinExistence type="predicted"/>
<dbReference type="Proteomes" id="UP001235874">
    <property type="component" value="Chromosome"/>
</dbReference>
<evidence type="ECO:0000313" key="1">
    <source>
        <dbReference type="EMBL" id="WLS43207.1"/>
    </source>
</evidence>
<dbReference type="AlphaFoldDB" id="A0AAJ6HNE3"/>
<accession>A0AAJ6HNE3</accession>
<name>A0AAJ6HNE3_9ACTN</name>
<gene>
    <name evidence="1" type="ORF">Q3V37_17450</name>
</gene>
<sequence length="329" mass="36772">MPAVNPTGDFEPVVLSQLLNELEQMGVVKVVRNSDRERISLPSAVWLLPIQKSAAIPQRMPPWHPSLRDLSEHWLRATPKQRAAYRAVNRWLLSDPDTTAVPIRERALEIFGRFGTPVEFPTPEKTFDTLRSGPLFSDTARLHAVLHAFTVPPPLLAERFEGGEGYYQKVGTGRVLLVIENATTWWSIVRSLPPRHALGYVAWGLGNTFVSSITSLHVGHEVSEIRYFGDLDLSGLRIPLAAAQVAGRIQLPSVRPASRLYAALQTVGVSWPGKERVADPHQAAILAQWLDPQQREGAAGLLTRGERLAQEWVGLRYLTHNQNWYSDVR</sequence>
<keyword evidence="2" id="KW-1185">Reference proteome</keyword>
<protein>
    <recommendedName>
        <fullName evidence="3">Wadjet protein JetD C-terminal domain-containing protein</fullName>
    </recommendedName>
</protein>
<reference evidence="1 2" key="1">
    <citation type="submission" date="2023-07" db="EMBL/GenBank/DDBJ databases">
        <title>Micromonospora profundi TRM 95458 converts glycerol to a new osmotic compound.</title>
        <authorList>
            <person name="Lu D."/>
        </authorList>
    </citation>
    <scope>NUCLEOTIDE SEQUENCE [LARGE SCALE GENOMIC DNA]</scope>
    <source>
        <strain evidence="1 2">TRM95458</strain>
    </source>
</reference>
<evidence type="ECO:0008006" key="3">
    <source>
        <dbReference type="Google" id="ProtNLM"/>
    </source>
</evidence>
<organism evidence="1 2">
    <name type="scientific">Micromonospora profundi</name>
    <dbReference type="NCBI Taxonomy" id="1420889"/>
    <lineage>
        <taxon>Bacteria</taxon>
        <taxon>Bacillati</taxon>
        <taxon>Actinomycetota</taxon>
        <taxon>Actinomycetes</taxon>
        <taxon>Micromonosporales</taxon>
        <taxon>Micromonosporaceae</taxon>
        <taxon>Micromonospora</taxon>
    </lineage>
</organism>